<dbReference type="InterPro" id="IPR050141">
    <property type="entry name" value="GCL_type2/YbdK_subfam"/>
</dbReference>
<comment type="function">
    <text evidence="4">ATP-dependent carboxylate-amine ligase which exhibits weak glutamate--cysteine ligase activity.</text>
</comment>
<dbReference type="HAMAP" id="MF_01609">
    <property type="entry name" value="Glu_cys_ligase_2"/>
    <property type="match status" value="1"/>
</dbReference>
<dbReference type="NCBIfam" id="TIGR02050">
    <property type="entry name" value="gshA_cyan_rel"/>
    <property type="match status" value="1"/>
</dbReference>
<dbReference type="NCBIfam" id="NF010041">
    <property type="entry name" value="PRK13517.1-1"/>
    <property type="match status" value="1"/>
</dbReference>
<evidence type="ECO:0000313" key="5">
    <source>
        <dbReference type="EMBL" id="NNJ25259.1"/>
    </source>
</evidence>
<evidence type="ECO:0000256" key="3">
    <source>
        <dbReference type="ARBA" id="ARBA00022840"/>
    </source>
</evidence>
<comment type="similarity">
    <text evidence="4">Belongs to the glutamate--cysteine ligase type 2 family. YbdK subfamily.</text>
</comment>
<dbReference type="Proteomes" id="UP000609651">
    <property type="component" value="Unassembled WGS sequence"/>
</dbReference>
<comment type="caution">
    <text evidence="5">The sequence shown here is derived from an EMBL/GenBank/DDBJ whole genome shotgun (WGS) entry which is preliminary data.</text>
</comment>
<proteinExistence type="inferred from homology"/>
<evidence type="ECO:0000256" key="1">
    <source>
        <dbReference type="ARBA" id="ARBA00022598"/>
    </source>
</evidence>
<dbReference type="EMBL" id="WTPX01000030">
    <property type="protein sequence ID" value="NNJ25259.1"/>
    <property type="molecule type" value="Genomic_DNA"/>
</dbReference>
<gene>
    <name evidence="5" type="ORF">LzC2_13270</name>
</gene>
<evidence type="ECO:0000313" key="6">
    <source>
        <dbReference type="Proteomes" id="UP000609651"/>
    </source>
</evidence>
<dbReference type="GO" id="GO:0004357">
    <property type="term" value="F:glutamate-cysteine ligase activity"/>
    <property type="evidence" value="ECO:0007669"/>
    <property type="project" value="UniProtKB-EC"/>
</dbReference>
<keyword evidence="3 4" id="KW-0067">ATP-binding</keyword>
<dbReference type="InterPro" id="IPR014746">
    <property type="entry name" value="Gln_synth/guanido_kin_cat_dom"/>
</dbReference>
<dbReference type="InterPro" id="IPR011793">
    <property type="entry name" value="YbdK"/>
</dbReference>
<dbReference type="EC" id="6.3.2.2" evidence="4"/>
<sequence length="393" mass="43134">MSKTLSKRPHRPPWILTLMAARSFTAPDPDSLTMGCEEEFQIIDPSTGQLASRAEKLKRDSHLHGELAPQNELHLCQIETATPICGSLGEVREKLGAARRDLLESASHFGLTIAASGTHPFSDWHDQTITPKDRYLGMVSDYQYLTRELLIFGQHVHVGIEDPDLAVEVMNRSRVHLSSLLALTASSPYWVGEDTGYDSFRTLMWLKWPMTGPPQHFESRADYDRTVAGLVGAGVISDASKVYWDIRVPPDKPTIEFRVGDVCPHLDDAVMLAGLVRAIALRCARAAAAGEPAPRPRPELLRAASWRAARSGVHGELVDTAAGKSRPAAEQIERMLGELAVELDDLGEGAFVRERVREILDGGNSADRQRAAVEEAGEVRAAVDLVVRETAEV</sequence>
<dbReference type="InterPro" id="IPR006336">
    <property type="entry name" value="GCS2"/>
</dbReference>
<dbReference type="PANTHER" id="PTHR36510">
    <property type="entry name" value="GLUTAMATE--CYSTEINE LIGASE 2-RELATED"/>
    <property type="match status" value="1"/>
</dbReference>
<protein>
    <recommendedName>
        <fullName evidence="4">Putative glutamate--cysteine ligase 2</fullName>
        <ecNumber evidence="4">6.3.2.2</ecNumber>
    </recommendedName>
    <alternativeName>
        <fullName evidence="4">Gamma-glutamylcysteine synthetase 2</fullName>
        <shortName evidence="4">GCS 2</shortName>
        <shortName evidence="4">Gamma-GCS 2</shortName>
    </alternativeName>
</protein>
<reference evidence="5 6" key="1">
    <citation type="journal article" date="2020" name="Syst. Appl. Microbiol.">
        <title>Alienimonas chondri sp. nov., a novel planctomycete isolated from the biofilm of the red alga Chondrus crispus.</title>
        <authorList>
            <person name="Vitorino I."/>
            <person name="Albuquerque L."/>
            <person name="Wiegand S."/>
            <person name="Kallscheuer N."/>
            <person name="da Costa M.S."/>
            <person name="Lobo-da-Cunha A."/>
            <person name="Jogler C."/>
            <person name="Lage O.M."/>
        </authorList>
    </citation>
    <scope>NUCLEOTIDE SEQUENCE [LARGE SCALE GENOMIC DNA]</scope>
    <source>
        <strain evidence="5 6">LzC2</strain>
    </source>
</reference>
<keyword evidence="6" id="KW-1185">Reference proteome</keyword>
<keyword evidence="1 4" id="KW-0436">Ligase</keyword>
<name>A0ABX1VB29_9PLAN</name>
<dbReference type="Gene3D" id="3.30.590.20">
    <property type="match status" value="1"/>
</dbReference>
<dbReference type="SUPFAM" id="SSF55931">
    <property type="entry name" value="Glutamine synthetase/guanido kinase"/>
    <property type="match status" value="1"/>
</dbReference>
<accession>A0ABX1VB29</accession>
<evidence type="ECO:0000256" key="4">
    <source>
        <dbReference type="HAMAP-Rule" id="MF_01609"/>
    </source>
</evidence>
<organism evidence="5 6">
    <name type="scientific">Alienimonas chondri</name>
    <dbReference type="NCBI Taxonomy" id="2681879"/>
    <lineage>
        <taxon>Bacteria</taxon>
        <taxon>Pseudomonadati</taxon>
        <taxon>Planctomycetota</taxon>
        <taxon>Planctomycetia</taxon>
        <taxon>Planctomycetales</taxon>
        <taxon>Planctomycetaceae</taxon>
        <taxon>Alienimonas</taxon>
    </lineage>
</organism>
<evidence type="ECO:0000256" key="2">
    <source>
        <dbReference type="ARBA" id="ARBA00022741"/>
    </source>
</evidence>
<keyword evidence="2 4" id="KW-0547">Nucleotide-binding</keyword>
<dbReference type="PANTHER" id="PTHR36510:SF1">
    <property type="entry name" value="GLUTAMATE--CYSTEINE LIGASE 2-RELATED"/>
    <property type="match status" value="1"/>
</dbReference>
<dbReference type="Pfam" id="PF04107">
    <property type="entry name" value="GCS2"/>
    <property type="match status" value="1"/>
</dbReference>
<comment type="catalytic activity">
    <reaction evidence="4">
        <text>L-cysteine + L-glutamate + ATP = gamma-L-glutamyl-L-cysteine + ADP + phosphate + H(+)</text>
        <dbReference type="Rhea" id="RHEA:13285"/>
        <dbReference type="ChEBI" id="CHEBI:15378"/>
        <dbReference type="ChEBI" id="CHEBI:29985"/>
        <dbReference type="ChEBI" id="CHEBI:30616"/>
        <dbReference type="ChEBI" id="CHEBI:35235"/>
        <dbReference type="ChEBI" id="CHEBI:43474"/>
        <dbReference type="ChEBI" id="CHEBI:58173"/>
        <dbReference type="ChEBI" id="CHEBI:456216"/>
        <dbReference type="EC" id="6.3.2.2"/>
    </reaction>
</comment>